<comment type="caution">
    <text evidence="2">The sequence shown here is derived from an EMBL/GenBank/DDBJ whole genome shotgun (WGS) entry which is preliminary data.</text>
</comment>
<evidence type="ECO:0000313" key="3">
    <source>
        <dbReference type="Proteomes" id="UP001154282"/>
    </source>
</evidence>
<keyword evidence="1" id="KW-0812">Transmembrane</keyword>
<name>A0AAV0P2R9_9ROSI</name>
<sequence length="52" mass="6012">MDVLILFGLGLMDYVKTASISLKRRRLIYKKTVAVCGVVLLVCRFIYVSLWF</sequence>
<keyword evidence="1" id="KW-0472">Membrane</keyword>
<dbReference type="Proteomes" id="UP001154282">
    <property type="component" value="Unassembled WGS sequence"/>
</dbReference>
<protein>
    <submittedName>
        <fullName evidence="2">Uncharacterized protein</fullName>
    </submittedName>
</protein>
<evidence type="ECO:0000256" key="1">
    <source>
        <dbReference type="SAM" id="Phobius"/>
    </source>
</evidence>
<evidence type="ECO:0000313" key="2">
    <source>
        <dbReference type="EMBL" id="CAI0465080.1"/>
    </source>
</evidence>
<feature type="transmembrane region" description="Helical" evidence="1">
    <location>
        <begin position="32"/>
        <end position="51"/>
    </location>
</feature>
<feature type="non-terminal residue" evidence="2">
    <location>
        <position position="52"/>
    </location>
</feature>
<dbReference type="AlphaFoldDB" id="A0AAV0P2R9"/>
<reference evidence="2" key="1">
    <citation type="submission" date="2022-08" db="EMBL/GenBank/DDBJ databases">
        <authorList>
            <person name="Gutierrez-Valencia J."/>
        </authorList>
    </citation>
    <scope>NUCLEOTIDE SEQUENCE</scope>
</reference>
<organism evidence="2 3">
    <name type="scientific">Linum tenue</name>
    <dbReference type="NCBI Taxonomy" id="586396"/>
    <lineage>
        <taxon>Eukaryota</taxon>
        <taxon>Viridiplantae</taxon>
        <taxon>Streptophyta</taxon>
        <taxon>Embryophyta</taxon>
        <taxon>Tracheophyta</taxon>
        <taxon>Spermatophyta</taxon>
        <taxon>Magnoliopsida</taxon>
        <taxon>eudicotyledons</taxon>
        <taxon>Gunneridae</taxon>
        <taxon>Pentapetalae</taxon>
        <taxon>rosids</taxon>
        <taxon>fabids</taxon>
        <taxon>Malpighiales</taxon>
        <taxon>Linaceae</taxon>
        <taxon>Linum</taxon>
    </lineage>
</organism>
<keyword evidence="3" id="KW-1185">Reference proteome</keyword>
<accession>A0AAV0P2R9</accession>
<gene>
    <name evidence="2" type="ORF">LITE_LOCUS36444</name>
</gene>
<keyword evidence="1" id="KW-1133">Transmembrane helix</keyword>
<dbReference type="EMBL" id="CAMGYJ010000008">
    <property type="protein sequence ID" value="CAI0465080.1"/>
    <property type="molecule type" value="Genomic_DNA"/>
</dbReference>
<proteinExistence type="predicted"/>